<accession>A0A4Q1SE93</accession>
<gene>
    <name evidence="7" type="ORF">ESZ00_11660</name>
</gene>
<dbReference type="GO" id="GO:0015627">
    <property type="term" value="C:type II protein secretion system complex"/>
    <property type="evidence" value="ECO:0007669"/>
    <property type="project" value="TreeGrafter"/>
</dbReference>
<dbReference type="PANTHER" id="PTHR30332">
    <property type="entry name" value="PROBABLE GENERAL SECRETION PATHWAY PROTEIN D"/>
    <property type="match status" value="1"/>
</dbReference>
<evidence type="ECO:0000256" key="1">
    <source>
        <dbReference type="ARBA" id="ARBA00004370"/>
    </source>
</evidence>
<evidence type="ECO:0000256" key="4">
    <source>
        <dbReference type="RuleBase" id="RU004003"/>
    </source>
</evidence>
<evidence type="ECO:0000256" key="5">
    <source>
        <dbReference type="SAM" id="SignalP"/>
    </source>
</evidence>
<dbReference type="InterPro" id="IPR050810">
    <property type="entry name" value="Bact_Secretion_Sys_Channel"/>
</dbReference>
<evidence type="ECO:0000313" key="8">
    <source>
        <dbReference type="Proteomes" id="UP000290253"/>
    </source>
</evidence>
<keyword evidence="2 5" id="KW-0732">Signal</keyword>
<dbReference type="OrthoDB" id="116517at2"/>
<reference evidence="7 8" key="1">
    <citation type="journal article" date="2016" name="Int. J. Syst. Evol. Microbiol.">
        <title>Acidipila dinghuensis sp. nov., an acidobacterium isolated from forest soil.</title>
        <authorList>
            <person name="Jiang Y.W."/>
            <person name="Wang J."/>
            <person name="Chen M.H."/>
            <person name="Lv Y.Y."/>
            <person name="Qiu L.H."/>
        </authorList>
    </citation>
    <scope>NUCLEOTIDE SEQUENCE [LARGE SCALE GENOMIC DNA]</scope>
    <source>
        <strain evidence="7 8">DHOF10</strain>
    </source>
</reference>
<keyword evidence="8" id="KW-1185">Reference proteome</keyword>
<comment type="caution">
    <text evidence="7">The sequence shown here is derived from an EMBL/GenBank/DDBJ whole genome shotgun (WGS) entry which is preliminary data.</text>
</comment>
<sequence>MIQQTRRVRVAFAPCSLRSHRWKRSSLAALLTLSALSGRAAVTPAPVTHNMHLRGDAQTVITQALAEFGESAQFPGLPPRQPIRFDMDDSDRATTHRMLAMLTHTLLVPSGPNKVLIIPDTPQNEKQYLVEDSETIHLPSLTKDASKRRSEVESILTTVFSIPHVSFQSDGVTITSDPETLQQVNDVLRNLYTHDSQVQLHIQCYLTSHNRDLDAGLTPPASTTVFNVLTEADSLVSNNESVIEAAIEDGLISSSASELELAILLVEYGYASGTPLGSSFEVFGNGITTTGVEPDSITLNNSLTNSTVTELQDATLHLLNEETGKLHIGEKYPVVTETYSSTSTSLTTSLSTSTSTLAQPAIEYEDLGLVLEATPIIHASGSIDLSLKLALRSLSGNSANGNPIIDDQEFSSALTVRAGMSTMMVSNLTHSDTGTNTGLPGLDTTNRSTSGQDEQLVVVITPEVTRSARPHIEADTEIKPAGQGAS</sequence>
<dbReference type="RefSeq" id="WP_129208446.1">
    <property type="nucleotide sequence ID" value="NZ_BMGU01000003.1"/>
</dbReference>
<dbReference type="GO" id="GO:0016020">
    <property type="term" value="C:membrane"/>
    <property type="evidence" value="ECO:0007669"/>
    <property type="project" value="UniProtKB-SubCell"/>
</dbReference>
<evidence type="ECO:0000259" key="6">
    <source>
        <dbReference type="Pfam" id="PF00263"/>
    </source>
</evidence>
<evidence type="ECO:0000313" key="7">
    <source>
        <dbReference type="EMBL" id="RXS95248.1"/>
    </source>
</evidence>
<dbReference type="PANTHER" id="PTHR30332:SF24">
    <property type="entry name" value="SECRETIN GSPD-RELATED"/>
    <property type="match status" value="1"/>
</dbReference>
<feature type="chain" id="PRO_5020749795" description="Type II/III secretion system secretin-like domain-containing protein" evidence="5">
    <location>
        <begin position="41"/>
        <end position="486"/>
    </location>
</feature>
<dbReference type="InterPro" id="IPR004846">
    <property type="entry name" value="T2SS/T3SS_dom"/>
</dbReference>
<keyword evidence="3" id="KW-0472">Membrane</keyword>
<name>A0A4Q1SE93_9BACT</name>
<feature type="signal peptide" evidence="5">
    <location>
        <begin position="1"/>
        <end position="40"/>
    </location>
</feature>
<evidence type="ECO:0000256" key="2">
    <source>
        <dbReference type="ARBA" id="ARBA00022729"/>
    </source>
</evidence>
<dbReference type="Pfam" id="PF00263">
    <property type="entry name" value="Secretin"/>
    <property type="match status" value="1"/>
</dbReference>
<proteinExistence type="inferred from homology"/>
<dbReference type="AlphaFoldDB" id="A0A4Q1SE93"/>
<dbReference type="EMBL" id="SDMK01000002">
    <property type="protein sequence ID" value="RXS95248.1"/>
    <property type="molecule type" value="Genomic_DNA"/>
</dbReference>
<comment type="similarity">
    <text evidence="4">Belongs to the bacterial secretin family.</text>
</comment>
<protein>
    <recommendedName>
        <fullName evidence="6">Type II/III secretion system secretin-like domain-containing protein</fullName>
    </recommendedName>
</protein>
<evidence type="ECO:0000256" key="3">
    <source>
        <dbReference type="ARBA" id="ARBA00023136"/>
    </source>
</evidence>
<dbReference type="GO" id="GO:0009306">
    <property type="term" value="P:protein secretion"/>
    <property type="evidence" value="ECO:0007669"/>
    <property type="project" value="InterPro"/>
</dbReference>
<feature type="domain" description="Type II/III secretion system secretin-like" evidence="6">
    <location>
        <begin position="305"/>
        <end position="465"/>
    </location>
</feature>
<dbReference type="Proteomes" id="UP000290253">
    <property type="component" value="Unassembled WGS sequence"/>
</dbReference>
<comment type="subcellular location">
    <subcellularLocation>
        <location evidence="1">Membrane</location>
    </subcellularLocation>
</comment>
<organism evidence="7 8">
    <name type="scientific">Silvibacterium dinghuense</name>
    <dbReference type="NCBI Taxonomy" id="1560006"/>
    <lineage>
        <taxon>Bacteria</taxon>
        <taxon>Pseudomonadati</taxon>
        <taxon>Acidobacteriota</taxon>
        <taxon>Terriglobia</taxon>
        <taxon>Terriglobales</taxon>
        <taxon>Acidobacteriaceae</taxon>
        <taxon>Silvibacterium</taxon>
    </lineage>
</organism>